<dbReference type="PANTHER" id="PTHR23289:SF2">
    <property type="entry name" value="CYTOCHROME C OXIDASE ASSEMBLY PROTEIN COX15 HOMOLOG"/>
    <property type="match status" value="1"/>
</dbReference>
<evidence type="ECO:0000256" key="7">
    <source>
        <dbReference type="ARBA" id="ARBA00023004"/>
    </source>
</evidence>
<evidence type="ECO:0000313" key="14">
    <source>
        <dbReference type="Proteomes" id="UP000584642"/>
    </source>
</evidence>
<feature type="transmembrane region" description="Helical" evidence="12">
    <location>
        <begin position="108"/>
        <end position="126"/>
    </location>
</feature>
<feature type="transmembrane region" description="Helical" evidence="12">
    <location>
        <begin position="138"/>
        <end position="160"/>
    </location>
</feature>
<name>A0ABX2TDH2_9PROT</name>
<feature type="transmembrane region" description="Helical" evidence="12">
    <location>
        <begin position="214"/>
        <end position="238"/>
    </location>
</feature>
<evidence type="ECO:0000256" key="11">
    <source>
        <dbReference type="ARBA" id="ARBA00048044"/>
    </source>
</evidence>
<proteinExistence type="inferred from homology"/>
<keyword evidence="4 12" id="KW-0479">Metal-binding</keyword>
<keyword evidence="14" id="KW-1185">Reference proteome</keyword>
<keyword evidence="9 12" id="KW-0472">Membrane</keyword>
<dbReference type="Proteomes" id="UP000584642">
    <property type="component" value="Unassembled WGS sequence"/>
</dbReference>
<comment type="catalytic activity">
    <reaction evidence="11">
        <text>Fe(II)-heme o + 2 A + H2O = Fe(II)-heme a + 2 AH2</text>
        <dbReference type="Rhea" id="RHEA:63388"/>
        <dbReference type="ChEBI" id="CHEBI:13193"/>
        <dbReference type="ChEBI" id="CHEBI:15377"/>
        <dbReference type="ChEBI" id="CHEBI:17499"/>
        <dbReference type="ChEBI" id="CHEBI:60530"/>
        <dbReference type="ChEBI" id="CHEBI:61715"/>
        <dbReference type="EC" id="1.17.99.9"/>
    </reaction>
    <physiologicalReaction direction="left-to-right" evidence="11">
        <dbReference type="Rhea" id="RHEA:63389"/>
    </physiologicalReaction>
</comment>
<evidence type="ECO:0000313" key="13">
    <source>
        <dbReference type="EMBL" id="NYZ22365.1"/>
    </source>
</evidence>
<comment type="function">
    <text evidence="12">Catalyzes the conversion of heme O to heme A by two successive hydroxylations of the methyl group at C8. The first hydroxylation forms heme I, the second hydroxylation results in an unstable dihydroxymethyl group, which spontaneously dehydrates, resulting in the formyl group of heme A.</text>
</comment>
<reference evidence="13 14" key="1">
    <citation type="submission" date="2020-05" db="EMBL/GenBank/DDBJ databases">
        <title>Azospirillum oleiclasticum sp. nov, a nitrogen-fixing and heavy crude oil-emulsifying bacterium isolated from the crude oil of Yumen Oilfield.</title>
        <authorList>
            <person name="Wu D."/>
            <person name="Cai M."/>
            <person name="Zhang X."/>
        </authorList>
    </citation>
    <scope>NUCLEOTIDE SEQUENCE [LARGE SCALE GENOMIC DNA]</scope>
    <source>
        <strain evidence="13 14">ROY-1-1-2</strain>
    </source>
</reference>
<feature type="binding site" description="axial binding residue" evidence="12">
    <location>
        <position position="335"/>
    </location>
    <ligand>
        <name>heme</name>
        <dbReference type="ChEBI" id="CHEBI:30413"/>
    </ligand>
    <ligandPart>
        <name>Fe</name>
        <dbReference type="ChEBI" id="CHEBI:18248"/>
    </ligandPart>
</feature>
<evidence type="ECO:0000256" key="9">
    <source>
        <dbReference type="ARBA" id="ARBA00023136"/>
    </source>
</evidence>
<keyword evidence="12" id="KW-1003">Cell membrane</keyword>
<dbReference type="EC" id="1.17.99.9" evidence="12"/>
<comment type="caution">
    <text evidence="13">The sequence shown here is derived from an EMBL/GenBank/DDBJ whole genome shotgun (WGS) entry which is preliminary data.</text>
</comment>
<feature type="transmembrane region" description="Helical" evidence="12">
    <location>
        <begin position="326"/>
        <end position="349"/>
    </location>
</feature>
<keyword evidence="5 12" id="KW-1133">Transmembrane helix</keyword>
<keyword evidence="3 12" id="KW-0812">Transmembrane</keyword>
<feature type="transmembrane region" description="Helical" evidence="12">
    <location>
        <begin position="23"/>
        <end position="43"/>
    </location>
</feature>
<evidence type="ECO:0000256" key="6">
    <source>
        <dbReference type="ARBA" id="ARBA00023002"/>
    </source>
</evidence>
<keyword evidence="7 12" id="KW-0408">Iron</keyword>
<evidence type="ECO:0000256" key="2">
    <source>
        <dbReference type="ARBA" id="ARBA00004141"/>
    </source>
</evidence>
<evidence type="ECO:0000256" key="1">
    <source>
        <dbReference type="ARBA" id="ARBA00001970"/>
    </source>
</evidence>
<dbReference type="InterPro" id="IPR003780">
    <property type="entry name" value="COX15/CtaA_fam"/>
</dbReference>
<feature type="transmembrane region" description="Helical" evidence="12">
    <location>
        <begin position="268"/>
        <end position="289"/>
    </location>
</feature>
<comment type="similarity">
    <text evidence="12">Belongs to the COX15/CtaA family. Type 2 subfamily.</text>
</comment>
<dbReference type="InterPro" id="IPR023754">
    <property type="entry name" value="HemeA_Synthase_type2"/>
</dbReference>
<evidence type="ECO:0000256" key="8">
    <source>
        <dbReference type="ARBA" id="ARBA00023133"/>
    </source>
</evidence>
<sequence>MVAALTSLAYAADLPARPSVRPIAHWLLFCAGMVFAMAVIGAITRLTESGLSMVEWKPLIGVLPPMTAAEWDRVFALYRETPEYRIMNSGMSLEAFKTIFFWEWFHRLWGHLIGAAFLFPFLWFWVRGQIPRTLMPRLVGLFLLGGLQGVIGWFMVLSGLADAPDVSHYRLALHLGTALVIYALLVAVALGLLDPAPLAGWRPEAARLRRHTGWALGMVAVTVVWGAFVAGINAGFAYNSFPLMNGHWIPPEIATLAPWWLNPFENTAAVQFIHRVLAVGTGIVVLALWARVRAARLPGNAAAIADGLAAAILVQIALGITTLLTVVWIPVAAAHQAGALVVITMLVWLRHTLKPVGQGAERAGGMQSR</sequence>
<dbReference type="HAMAP" id="MF_01665">
    <property type="entry name" value="HemeA_synth_type2"/>
    <property type="match status" value="1"/>
</dbReference>
<accession>A0ABX2TDH2</accession>
<protein>
    <recommendedName>
        <fullName evidence="12">Heme A synthase</fullName>
        <shortName evidence="12">HAS</shortName>
        <ecNumber evidence="12">1.17.99.9</ecNumber>
    </recommendedName>
    <alternativeName>
        <fullName evidence="12">Cytochrome aa3-controlling protein</fullName>
    </alternativeName>
</protein>
<keyword evidence="6 12" id="KW-0560">Oxidoreductase</keyword>
<keyword evidence="8 12" id="KW-0350">Heme biosynthesis</keyword>
<evidence type="ECO:0000256" key="3">
    <source>
        <dbReference type="ARBA" id="ARBA00022692"/>
    </source>
</evidence>
<feature type="binding site" description="axial binding residue" evidence="12">
    <location>
        <position position="274"/>
    </location>
    <ligand>
        <name>heme</name>
        <dbReference type="ChEBI" id="CHEBI:30413"/>
    </ligand>
    <ligandPart>
        <name>Fe</name>
        <dbReference type="ChEBI" id="CHEBI:18248"/>
    </ligandPart>
</feature>
<gene>
    <name evidence="12" type="primary">ctaA</name>
    <name evidence="13" type="ORF">HND93_21855</name>
</gene>
<comment type="subunit">
    <text evidence="12">Interacts with CtaB.</text>
</comment>
<organism evidence="13 14">
    <name type="scientific">Azospirillum oleiclasticum</name>
    <dbReference type="NCBI Taxonomy" id="2735135"/>
    <lineage>
        <taxon>Bacteria</taxon>
        <taxon>Pseudomonadati</taxon>
        <taxon>Pseudomonadota</taxon>
        <taxon>Alphaproteobacteria</taxon>
        <taxon>Rhodospirillales</taxon>
        <taxon>Azospirillaceae</taxon>
        <taxon>Azospirillum</taxon>
    </lineage>
</organism>
<comment type="pathway">
    <text evidence="10 12">Porphyrin-containing compound metabolism; heme A biosynthesis; heme A from heme O: step 1/1.</text>
</comment>
<evidence type="ECO:0000256" key="12">
    <source>
        <dbReference type="HAMAP-Rule" id="MF_01665"/>
    </source>
</evidence>
<evidence type="ECO:0000256" key="4">
    <source>
        <dbReference type="ARBA" id="ARBA00022723"/>
    </source>
</evidence>
<dbReference type="EMBL" id="JABFDB010000016">
    <property type="protein sequence ID" value="NYZ22365.1"/>
    <property type="molecule type" value="Genomic_DNA"/>
</dbReference>
<feature type="transmembrane region" description="Helical" evidence="12">
    <location>
        <begin position="172"/>
        <end position="193"/>
    </location>
</feature>
<comment type="cofactor">
    <cofactor evidence="1 12">
        <name>heme b</name>
        <dbReference type="ChEBI" id="CHEBI:60344"/>
    </cofactor>
</comment>
<comment type="subcellular location">
    <subcellularLocation>
        <location evidence="12">Cell membrane</location>
        <topology evidence="12">Multi-pass membrane protein</topology>
    </subcellularLocation>
    <subcellularLocation>
        <location evidence="2">Membrane</location>
        <topology evidence="2">Multi-pass membrane protein</topology>
    </subcellularLocation>
</comment>
<dbReference type="Pfam" id="PF02628">
    <property type="entry name" value="COX15-CtaA"/>
    <property type="match status" value="1"/>
</dbReference>
<evidence type="ECO:0000256" key="10">
    <source>
        <dbReference type="ARBA" id="ARBA00044501"/>
    </source>
</evidence>
<dbReference type="PANTHER" id="PTHR23289">
    <property type="entry name" value="CYTOCHROME C OXIDASE ASSEMBLY PROTEIN COX15"/>
    <property type="match status" value="1"/>
</dbReference>
<feature type="transmembrane region" description="Helical" evidence="12">
    <location>
        <begin position="301"/>
        <end position="320"/>
    </location>
</feature>
<evidence type="ECO:0000256" key="5">
    <source>
        <dbReference type="ARBA" id="ARBA00022989"/>
    </source>
</evidence>